<comment type="caution">
    <text evidence="2">The sequence shown here is derived from an EMBL/GenBank/DDBJ whole genome shotgun (WGS) entry which is preliminary data.</text>
</comment>
<organism evidence="2 3">
    <name type="scientific">Lepraria finkii</name>
    <dbReference type="NCBI Taxonomy" id="1340010"/>
    <lineage>
        <taxon>Eukaryota</taxon>
        <taxon>Fungi</taxon>
        <taxon>Dikarya</taxon>
        <taxon>Ascomycota</taxon>
        <taxon>Pezizomycotina</taxon>
        <taxon>Lecanoromycetes</taxon>
        <taxon>OSLEUM clade</taxon>
        <taxon>Lecanoromycetidae</taxon>
        <taxon>Lecanorales</taxon>
        <taxon>Lecanorineae</taxon>
        <taxon>Stereocaulaceae</taxon>
        <taxon>Lepraria</taxon>
    </lineage>
</organism>
<protein>
    <recommendedName>
        <fullName evidence="1">Tse2 ADP-ribosyltransferase toxin domain-containing protein</fullName>
    </recommendedName>
</protein>
<feature type="domain" description="Tse2 ADP-ribosyltransferase toxin" evidence="1">
    <location>
        <begin position="13"/>
        <end position="158"/>
    </location>
</feature>
<accession>A0ABR4B811</accession>
<sequence length="169" mass="18746">MSKLIKTFTAIPKELFRLNNGSSVLLRDRNVKPTGSYDLVTVGGKVKPKALDPMSYAAPNGASLRPNTATQNQLVHSLKGSNVVVYAIPAGMYNLEGTVSKMNNLFPGIQLPSDLVLVHERTDHYSLQAAKEMSLQDINTKITNFLNTDAEKLTKEQWLEKYPEPTEKE</sequence>
<evidence type="ECO:0000313" key="2">
    <source>
        <dbReference type="EMBL" id="KAL2051953.1"/>
    </source>
</evidence>
<name>A0ABR4B811_9LECA</name>
<gene>
    <name evidence="2" type="ORF">ABVK25_007868</name>
</gene>
<keyword evidence="3" id="KW-1185">Reference proteome</keyword>
<proteinExistence type="predicted"/>
<dbReference type="Proteomes" id="UP001590951">
    <property type="component" value="Unassembled WGS sequence"/>
</dbReference>
<reference evidence="2 3" key="1">
    <citation type="submission" date="2024-09" db="EMBL/GenBank/DDBJ databases">
        <title>Rethinking Asexuality: The Enigmatic Case of Functional Sexual Genes in Lepraria (Stereocaulaceae).</title>
        <authorList>
            <person name="Doellman M."/>
            <person name="Sun Y."/>
            <person name="Barcenas-Pena A."/>
            <person name="Lumbsch H.T."/>
            <person name="Grewe F."/>
        </authorList>
    </citation>
    <scope>NUCLEOTIDE SEQUENCE [LARGE SCALE GENOMIC DNA]</scope>
    <source>
        <strain evidence="2 3">Grewe 0041</strain>
    </source>
</reference>
<evidence type="ECO:0000259" key="1">
    <source>
        <dbReference type="Pfam" id="PF18648"/>
    </source>
</evidence>
<evidence type="ECO:0000313" key="3">
    <source>
        <dbReference type="Proteomes" id="UP001590951"/>
    </source>
</evidence>
<dbReference type="EMBL" id="JBHFEH010000031">
    <property type="protein sequence ID" value="KAL2051953.1"/>
    <property type="molecule type" value="Genomic_DNA"/>
</dbReference>
<dbReference type="InterPro" id="IPR041018">
    <property type="entry name" value="ADPRTs_Tse2"/>
</dbReference>
<dbReference type="Pfam" id="PF18648">
    <property type="entry name" value="ADPRTs_Tse2"/>
    <property type="match status" value="1"/>
</dbReference>